<proteinExistence type="inferred from homology"/>
<gene>
    <name evidence="9" type="ORF">HYG87_00790</name>
</gene>
<keyword evidence="10" id="KW-1185">Reference proteome</keyword>
<keyword evidence="3" id="KW-0378">Hydrolase</keyword>
<evidence type="ECO:0000256" key="2">
    <source>
        <dbReference type="ARBA" id="ARBA00022741"/>
    </source>
</evidence>
<feature type="coiled-coil region" evidence="6">
    <location>
        <begin position="493"/>
        <end position="534"/>
    </location>
</feature>
<dbReference type="InterPro" id="IPR041677">
    <property type="entry name" value="DNA2/NAM7_AAA_11"/>
</dbReference>
<accession>A0A8T8K382</accession>
<dbReference type="EMBL" id="CP058560">
    <property type="protein sequence ID" value="QUH22402.1"/>
    <property type="molecule type" value="Genomic_DNA"/>
</dbReference>
<feature type="coiled-coil region" evidence="6">
    <location>
        <begin position="96"/>
        <end position="123"/>
    </location>
</feature>
<keyword evidence="5" id="KW-0067">ATP-binding</keyword>
<dbReference type="SUPFAM" id="SSF52540">
    <property type="entry name" value="P-loop containing nucleoside triphosphate hydrolases"/>
    <property type="match status" value="1"/>
</dbReference>
<dbReference type="AlphaFoldDB" id="A0A8T8K382"/>
<evidence type="ECO:0000259" key="7">
    <source>
        <dbReference type="Pfam" id="PF13086"/>
    </source>
</evidence>
<protein>
    <submittedName>
        <fullName evidence="9">AAA family ATPase</fullName>
    </submittedName>
</protein>
<keyword evidence="2" id="KW-0547">Nucleotide-binding</keyword>
<evidence type="ECO:0000256" key="6">
    <source>
        <dbReference type="SAM" id="Coils"/>
    </source>
</evidence>
<feature type="domain" description="DNA2/NAM7 helicase-like C-terminal" evidence="8">
    <location>
        <begin position="610"/>
        <end position="850"/>
    </location>
</feature>
<dbReference type="KEGG" id="meme:HYG87_00790"/>
<dbReference type="InterPro" id="IPR050534">
    <property type="entry name" value="Coronavir_polyprotein_1ab"/>
</dbReference>
<keyword evidence="4" id="KW-0347">Helicase</keyword>
<evidence type="ECO:0000313" key="9">
    <source>
        <dbReference type="EMBL" id="QUH22402.1"/>
    </source>
</evidence>
<feature type="domain" description="DNA2/NAM7 helicase helicase" evidence="7">
    <location>
        <begin position="148"/>
        <end position="601"/>
    </location>
</feature>
<dbReference type="GeneID" id="64819256"/>
<evidence type="ECO:0000313" key="10">
    <source>
        <dbReference type="Proteomes" id="UP000681041"/>
    </source>
</evidence>
<dbReference type="GO" id="GO:0005524">
    <property type="term" value="F:ATP binding"/>
    <property type="evidence" value="ECO:0007669"/>
    <property type="project" value="UniProtKB-KW"/>
</dbReference>
<dbReference type="OrthoDB" id="82559at2157"/>
<dbReference type="GO" id="GO:0043139">
    <property type="term" value="F:5'-3' DNA helicase activity"/>
    <property type="evidence" value="ECO:0007669"/>
    <property type="project" value="TreeGrafter"/>
</dbReference>
<evidence type="ECO:0000256" key="3">
    <source>
        <dbReference type="ARBA" id="ARBA00022801"/>
    </source>
</evidence>
<keyword evidence="6" id="KW-0175">Coiled coil</keyword>
<reference evidence="9" key="1">
    <citation type="submission" date="2020-07" db="EMBL/GenBank/DDBJ databases">
        <title>Methanobacterium. sp. MethCan genome.</title>
        <authorList>
            <person name="Postec A."/>
            <person name="Quemeneur M."/>
        </authorList>
    </citation>
    <scope>NUCLEOTIDE SEQUENCE</scope>
    <source>
        <strain evidence="9">MethCAN</strain>
    </source>
</reference>
<dbReference type="Proteomes" id="UP000681041">
    <property type="component" value="Chromosome"/>
</dbReference>
<evidence type="ECO:0000256" key="5">
    <source>
        <dbReference type="ARBA" id="ARBA00022840"/>
    </source>
</evidence>
<dbReference type="RefSeq" id="WP_211533347.1">
    <property type="nucleotide sequence ID" value="NZ_CP058560.1"/>
</dbReference>
<dbReference type="Pfam" id="PF13086">
    <property type="entry name" value="AAA_11"/>
    <property type="match status" value="1"/>
</dbReference>
<comment type="similarity">
    <text evidence="1">Belongs to the DNA2/NAM7 helicase family.</text>
</comment>
<name>A0A8T8K382_9EURY</name>
<evidence type="ECO:0000256" key="1">
    <source>
        <dbReference type="ARBA" id="ARBA00007913"/>
    </source>
</evidence>
<evidence type="ECO:0000256" key="4">
    <source>
        <dbReference type="ARBA" id="ARBA00022806"/>
    </source>
</evidence>
<organism evidence="9 10">
    <name type="scientific">Methanobacterium alkalithermotolerans</name>
    <dbReference type="NCBI Taxonomy" id="2731220"/>
    <lineage>
        <taxon>Archaea</taxon>
        <taxon>Methanobacteriati</taxon>
        <taxon>Methanobacteriota</taxon>
        <taxon>Methanomada group</taxon>
        <taxon>Methanobacteria</taxon>
        <taxon>Methanobacteriales</taxon>
        <taxon>Methanobacteriaceae</taxon>
        <taxon>Methanobacterium</taxon>
    </lineage>
</organism>
<dbReference type="InterPro" id="IPR047187">
    <property type="entry name" value="SF1_C_Upf1"/>
</dbReference>
<dbReference type="GO" id="GO:0016787">
    <property type="term" value="F:hydrolase activity"/>
    <property type="evidence" value="ECO:0007669"/>
    <property type="project" value="UniProtKB-KW"/>
</dbReference>
<dbReference type="Gene3D" id="3.40.50.300">
    <property type="entry name" value="P-loop containing nucleotide triphosphate hydrolases"/>
    <property type="match status" value="3"/>
</dbReference>
<dbReference type="Pfam" id="PF13087">
    <property type="entry name" value="AAA_12"/>
    <property type="match status" value="1"/>
</dbReference>
<dbReference type="PANTHER" id="PTHR43788:SF8">
    <property type="entry name" value="DNA-BINDING PROTEIN SMUBP-2"/>
    <property type="match status" value="1"/>
</dbReference>
<dbReference type="InterPro" id="IPR041679">
    <property type="entry name" value="DNA2/NAM7-like_C"/>
</dbReference>
<sequence length="876" mass="100653">MSDINPDLEAITREIREYIQGEMRPSTKIKGEVVELNPLQNTLHLVLKKNYDFYPGALVLLDEDFATVMDYYGPHLILNYKKIHKLKLNQKVLVDTNLINLILEKLERAIDKIEENQLNEDNKRILKFLINKGQPQYNTSHLDYMAPHLNQKQHDAVKKSLKAKDFHLIIGPPGTGKTTVIREIIQTKVQGGDRVLVTAWTNSSVDNILEKLNLDGEKILRLGSLSEISRPVRHLALQEQRKHHPQWSQVREWDEKIKNTFLAIKEQVSEDKKIQKQINILRSQIFNFRNILYRLKHEKKELIPAKTTLLYKNDSNSDNLIIEKEMGLKKKKAEEYLELAGNIYELGELEAELPDNDTFYALEKELKELKSKKILKKVSSIFNSSKYQEFEIEIQKKDKAYQEMVNTFQGYWEAHDLLEAELEQLYPQGEGDLIGDAIKSQLDILKSQASFLDLKKVEIESETARITDKVILEAYDHYYQALDKKMVLINTEINQLNLAINLKKNKRAKIKDDLEGLKSNLDKLKADKQNLIMDIEKEVFFGVKVVASTVISSSHRLMEHDNFDCMIMDEASQVASFMSLLPLIKCGHFILVGDDKQLQPIEESRLSPALNQSIFNRLLDYYPESATFLNTQYRMHQDIANLSSELFYKGKLLTGSTVSELKLMDNLSSSEGDNLPEAKYSKIRKFPSSAYGNDNKDKNNGLLLDFESLAQFNNQDLLNLASPLTYIDTSKLDYFEDETGSGCVNTAESKLVVYLVEKFLKNGLSAEDMGIITPYQRQKQKIKEILNNELVEVDTVYRFQGREKEVIILSFCKSGLGKLNPYTKKFMAQKPQLNVALTRAKRKLMVVGNSTTLKKAGDLRKLLKLIGEDNTIILEK</sequence>
<evidence type="ECO:0000259" key="8">
    <source>
        <dbReference type="Pfam" id="PF13087"/>
    </source>
</evidence>
<dbReference type="PANTHER" id="PTHR43788">
    <property type="entry name" value="DNA2/NAM7 HELICASE FAMILY MEMBER"/>
    <property type="match status" value="1"/>
</dbReference>
<dbReference type="InterPro" id="IPR027417">
    <property type="entry name" value="P-loop_NTPase"/>
</dbReference>
<dbReference type="CDD" id="cd18808">
    <property type="entry name" value="SF1_C_Upf1"/>
    <property type="match status" value="1"/>
</dbReference>